<proteinExistence type="inferred from homology"/>
<reference evidence="5" key="1">
    <citation type="submission" date="2025-08" db="UniProtKB">
        <authorList>
            <consortium name="Ensembl"/>
        </authorList>
    </citation>
    <scope>IDENTIFICATION</scope>
</reference>
<evidence type="ECO:0000313" key="6">
    <source>
        <dbReference type="Proteomes" id="UP000233120"/>
    </source>
</evidence>
<protein>
    <recommendedName>
        <fullName evidence="4">CS domain-containing protein</fullName>
    </recommendedName>
</protein>
<dbReference type="GO" id="GO:1905323">
    <property type="term" value="P:telomerase holoenzyme complex assembly"/>
    <property type="evidence" value="ECO:0007669"/>
    <property type="project" value="TreeGrafter"/>
</dbReference>
<evidence type="ECO:0000256" key="3">
    <source>
        <dbReference type="SAM" id="MobiDB-lite"/>
    </source>
</evidence>
<dbReference type="Ensembl" id="ENSMNET00000068295.1">
    <property type="protein sequence ID" value="ENSMNEP00000043787.1"/>
    <property type="gene ID" value="ENSMNEG00000044519.1"/>
</dbReference>
<dbReference type="Gene3D" id="2.60.40.790">
    <property type="match status" value="1"/>
</dbReference>
<reference evidence="5" key="2">
    <citation type="submission" date="2025-09" db="UniProtKB">
        <authorList>
            <consortium name="Ensembl"/>
        </authorList>
    </citation>
    <scope>IDENTIFICATION</scope>
</reference>
<feature type="domain" description="CS" evidence="4">
    <location>
        <begin position="1"/>
        <end position="65"/>
    </location>
</feature>
<feature type="region of interest" description="Disordered" evidence="3">
    <location>
        <begin position="97"/>
        <end position="131"/>
    </location>
</feature>
<dbReference type="GeneTree" id="ENSGT00940000154256"/>
<comment type="similarity">
    <text evidence="1 2">Belongs to the p23/wos2 family.</text>
</comment>
<keyword evidence="2" id="KW-0963">Cytoplasm</keyword>
<dbReference type="GO" id="GO:0050220">
    <property type="term" value="F:prostaglandin-E synthase activity"/>
    <property type="evidence" value="ECO:0007669"/>
    <property type="project" value="TreeGrafter"/>
</dbReference>
<dbReference type="InterPro" id="IPR007052">
    <property type="entry name" value="CS_dom"/>
</dbReference>
<dbReference type="InterPro" id="IPR045250">
    <property type="entry name" value="p23-like"/>
</dbReference>
<dbReference type="PANTHER" id="PTHR22932">
    <property type="entry name" value="TELOMERASE-BINDING PROTEIN P23 HSP90 CO-CHAPERONE"/>
    <property type="match status" value="1"/>
</dbReference>
<keyword evidence="6" id="KW-1185">Reference proteome</keyword>
<sequence length="131" mass="15152">YVFIEFCVEESKDVNLNFEKSKPTFDTFKYLNEVDLFHSIDPNDSKSIVCCLRKGESGQSWPRLTKGRAKLNWLSVDFNNWKDWEDNRSNFDRFSEMMNNMGGDEAVDSPEVDGAGDDSQDSDDEKMPDLE</sequence>
<dbReference type="GO" id="GO:0051131">
    <property type="term" value="P:chaperone-mediated protein complex assembly"/>
    <property type="evidence" value="ECO:0007669"/>
    <property type="project" value="TreeGrafter"/>
</dbReference>
<dbReference type="STRING" id="9545.ENSMNEP00000043787"/>
<dbReference type="GO" id="GO:0005829">
    <property type="term" value="C:cytosol"/>
    <property type="evidence" value="ECO:0007669"/>
    <property type="project" value="TreeGrafter"/>
</dbReference>
<evidence type="ECO:0000256" key="1">
    <source>
        <dbReference type="ARBA" id="ARBA00025733"/>
    </source>
</evidence>
<evidence type="ECO:0000259" key="4">
    <source>
        <dbReference type="PROSITE" id="PS51203"/>
    </source>
</evidence>
<dbReference type="GO" id="GO:0006457">
    <property type="term" value="P:protein folding"/>
    <property type="evidence" value="ECO:0007669"/>
    <property type="project" value="TreeGrafter"/>
</dbReference>
<dbReference type="PANTHER" id="PTHR22932:SF13">
    <property type="entry name" value="PROSTAGLANDIN E SYNTHASE 3"/>
    <property type="match status" value="1"/>
</dbReference>
<organism evidence="5 6">
    <name type="scientific">Macaca nemestrina</name>
    <name type="common">Pig-tailed macaque</name>
    <dbReference type="NCBI Taxonomy" id="9545"/>
    <lineage>
        <taxon>Eukaryota</taxon>
        <taxon>Metazoa</taxon>
        <taxon>Chordata</taxon>
        <taxon>Craniata</taxon>
        <taxon>Vertebrata</taxon>
        <taxon>Euteleostomi</taxon>
        <taxon>Mammalia</taxon>
        <taxon>Eutheria</taxon>
        <taxon>Euarchontoglires</taxon>
        <taxon>Primates</taxon>
        <taxon>Haplorrhini</taxon>
        <taxon>Catarrhini</taxon>
        <taxon>Cercopithecidae</taxon>
        <taxon>Cercopithecinae</taxon>
        <taxon>Macaca</taxon>
    </lineage>
</organism>
<dbReference type="GO" id="GO:0007004">
    <property type="term" value="P:telomere maintenance via telomerase"/>
    <property type="evidence" value="ECO:0007669"/>
    <property type="project" value="TreeGrafter"/>
</dbReference>
<dbReference type="GO" id="GO:0005634">
    <property type="term" value="C:nucleus"/>
    <property type="evidence" value="ECO:0007669"/>
    <property type="project" value="TreeGrafter"/>
</dbReference>
<dbReference type="PROSITE" id="PS51203">
    <property type="entry name" value="CS"/>
    <property type="match status" value="1"/>
</dbReference>
<dbReference type="Proteomes" id="UP000233120">
    <property type="component" value="Unassembled WGS sequence"/>
</dbReference>
<dbReference type="Bgee" id="ENSMNEG00000044519">
    <property type="expression patterns" value="Expressed in thymus and 12 other cell types or tissues"/>
</dbReference>
<dbReference type="GO" id="GO:0051087">
    <property type="term" value="F:protein-folding chaperone binding"/>
    <property type="evidence" value="ECO:0007669"/>
    <property type="project" value="TreeGrafter"/>
</dbReference>
<dbReference type="GO" id="GO:0001516">
    <property type="term" value="P:prostaglandin biosynthetic process"/>
    <property type="evidence" value="ECO:0007669"/>
    <property type="project" value="TreeGrafter"/>
</dbReference>
<dbReference type="OMA" id="NHHYELK"/>
<accession>A0A2K6E6J4</accession>
<dbReference type="AlphaFoldDB" id="A0A2K6E6J4"/>
<evidence type="ECO:0000313" key="5">
    <source>
        <dbReference type="Ensembl" id="ENSMNEP00000043787.1"/>
    </source>
</evidence>
<dbReference type="GO" id="GO:0051879">
    <property type="term" value="F:Hsp90 protein binding"/>
    <property type="evidence" value="ECO:0007669"/>
    <property type="project" value="UniProtKB-UniRule"/>
</dbReference>
<dbReference type="SUPFAM" id="SSF49764">
    <property type="entry name" value="HSP20-like chaperones"/>
    <property type="match status" value="1"/>
</dbReference>
<dbReference type="InterPro" id="IPR008978">
    <property type="entry name" value="HSP20-like_chaperone"/>
</dbReference>
<keyword evidence="2" id="KW-0143">Chaperone</keyword>
<feature type="compositionally biased region" description="Acidic residues" evidence="3">
    <location>
        <begin position="105"/>
        <end position="124"/>
    </location>
</feature>
<evidence type="ECO:0000256" key="2">
    <source>
        <dbReference type="RuleBase" id="RU369032"/>
    </source>
</evidence>
<name>A0A2K6E6J4_MACNE</name>